<reference evidence="3 4" key="1">
    <citation type="journal article" date="2021" name="Sci. Rep.">
        <title>Phenotypic and genomic hallmarks of a novel, potentially pathogenic rapidly growing Mycobacterium species related to the Mycobacterium fortuitum complex.</title>
        <authorList>
            <person name="Gharbi R."/>
            <person name="Khanna V."/>
            <person name="Frigui W."/>
            <person name="Mhenni B."/>
            <person name="Brosch R."/>
            <person name="Mardassi H."/>
        </authorList>
    </citation>
    <scope>NUCLEOTIDE SEQUENCE [LARGE SCALE GENOMIC DNA]</scope>
    <source>
        <strain evidence="3 4">TNTM28</strain>
    </source>
</reference>
<keyword evidence="4" id="KW-1185">Reference proteome</keyword>
<gene>
    <name evidence="3" type="ORF">FR943_07475</name>
</gene>
<dbReference type="EMBL" id="VOMB01000010">
    <property type="protein sequence ID" value="MBU9763678.1"/>
    <property type="molecule type" value="Genomic_DNA"/>
</dbReference>
<proteinExistence type="predicted"/>
<keyword evidence="2" id="KW-0732">Signal</keyword>
<feature type="signal peptide" evidence="2">
    <location>
        <begin position="1"/>
        <end position="21"/>
    </location>
</feature>
<feature type="transmembrane region" description="Helical" evidence="1">
    <location>
        <begin position="113"/>
        <end position="134"/>
    </location>
</feature>
<sequence length="304" mass="31046">MSQLIVMIVLALAAAFLFALAADLQRRGAHEVLAGAGAPLPATGAKRLLLSLPTNGTWRTGVFANIGAFILQAAALAKGSVATVQPLIATQLLFVVGMGSVRQRAWPPVRDSVSAIAVCAGLAWLLATEGRIVLQGQPNRQRIVLTMIVVIVLILALVVISRMSTAWLGSMLLGVGTGLFQAMSAGFMKLALRDYSAGGITAALGDWPLYAVPVSVLGGVALGQLAFASGSLPPAVAAMSVTNPVASLTFALVAFETFPRDAGLLTAVVLSGALIAAGIIGIATAPTTRQLLAEQAGMSAGQRD</sequence>
<accession>A0ABS6KJC5</accession>
<keyword evidence="1" id="KW-1133">Transmembrane helix</keyword>
<name>A0ABS6KJC5_9MYCO</name>
<feature type="transmembrane region" description="Helical" evidence="1">
    <location>
        <begin position="235"/>
        <end position="255"/>
    </location>
</feature>
<evidence type="ECO:0000313" key="3">
    <source>
        <dbReference type="EMBL" id="MBU9763678.1"/>
    </source>
</evidence>
<dbReference type="PANTHER" id="PTHR40761:SF1">
    <property type="entry name" value="CONSERVED INTEGRAL MEMBRANE ALANINE VALINE AND LEUCINE RICH PROTEIN-RELATED"/>
    <property type="match status" value="1"/>
</dbReference>
<dbReference type="Proteomes" id="UP000812982">
    <property type="component" value="Unassembled WGS sequence"/>
</dbReference>
<evidence type="ECO:0000256" key="2">
    <source>
        <dbReference type="SAM" id="SignalP"/>
    </source>
</evidence>
<keyword evidence="1" id="KW-0472">Membrane</keyword>
<dbReference type="NCBIfam" id="NF038012">
    <property type="entry name" value="DMT_1"/>
    <property type="match status" value="1"/>
</dbReference>
<feature type="transmembrane region" description="Helical" evidence="1">
    <location>
        <begin position="166"/>
        <end position="188"/>
    </location>
</feature>
<evidence type="ECO:0000256" key="1">
    <source>
        <dbReference type="SAM" id="Phobius"/>
    </source>
</evidence>
<evidence type="ECO:0008006" key="5">
    <source>
        <dbReference type="Google" id="ProtNLM"/>
    </source>
</evidence>
<feature type="transmembrane region" description="Helical" evidence="1">
    <location>
        <begin position="262"/>
        <end position="283"/>
    </location>
</feature>
<feature type="transmembrane region" description="Helical" evidence="1">
    <location>
        <begin position="209"/>
        <end position="229"/>
    </location>
</feature>
<comment type="caution">
    <text evidence="3">The sequence shown here is derived from an EMBL/GenBank/DDBJ whole genome shotgun (WGS) entry which is preliminary data.</text>
</comment>
<keyword evidence="1" id="KW-0812">Transmembrane</keyword>
<dbReference type="RefSeq" id="WP_217155701.1">
    <property type="nucleotide sequence ID" value="NZ_VOMB01000010.1"/>
</dbReference>
<feature type="chain" id="PRO_5047057899" description="DMT family transporter" evidence="2">
    <location>
        <begin position="22"/>
        <end position="304"/>
    </location>
</feature>
<evidence type="ECO:0000313" key="4">
    <source>
        <dbReference type="Proteomes" id="UP000812982"/>
    </source>
</evidence>
<protein>
    <recommendedName>
        <fullName evidence="5">DMT family transporter</fullName>
    </recommendedName>
</protein>
<feature type="transmembrane region" description="Helical" evidence="1">
    <location>
        <begin position="143"/>
        <end position="160"/>
    </location>
</feature>
<organism evidence="3 4">
    <name type="scientific">[Mycobacterium] fortunisiensis</name>
    <dbReference type="NCBI Taxonomy" id="2600579"/>
    <lineage>
        <taxon>Bacteria</taxon>
        <taxon>Bacillati</taxon>
        <taxon>Actinomycetota</taxon>
        <taxon>Actinomycetes</taxon>
        <taxon>Mycobacteriales</taxon>
        <taxon>Mycobacteriaceae</taxon>
        <taxon>Mycolicibacterium</taxon>
    </lineage>
</organism>
<dbReference type="PANTHER" id="PTHR40761">
    <property type="entry name" value="CONSERVED INTEGRAL MEMBRANE ALANINE VALINE AND LEUCINE RICH PROTEIN-RELATED"/>
    <property type="match status" value="1"/>
</dbReference>